<proteinExistence type="predicted"/>
<feature type="non-terminal residue" evidence="2">
    <location>
        <position position="1"/>
    </location>
</feature>
<name>A0A9P6JC81_9FUNG</name>
<feature type="compositionally biased region" description="Low complexity" evidence="1">
    <location>
        <begin position="131"/>
        <end position="154"/>
    </location>
</feature>
<evidence type="ECO:0000313" key="2">
    <source>
        <dbReference type="EMBL" id="KAF9966752.1"/>
    </source>
</evidence>
<dbReference type="EMBL" id="JAAAHW010005719">
    <property type="protein sequence ID" value="KAF9966752.1"/>
    <property type="molecule type" value="Genomic_DNA"/>
</dbReference>
<organism evidence="2 3">
    <name type="scientific">Modicella reniformis</name>
    <dbReference type="NCBI Taxonomy" id="1440133"/>
    <lineage>
        <taxon>Eukaryota</taxon>
        <taxon>Fungi</taxon>
        <taxon>Fungi incertae sedis</taxon>
        <taxon>Mucoromycota</taxon>
        <taxon>Mortierellomycotina</taxon>
        <taxon>Mortierellomycetes</taxon>
        <taxon>Mortierellales</taxon>
        <taxon>Mortierellaceae</taxon>
        <taxon>Modicella</taxon>
    </lineage>
</organism>
<feature type="region of interest" description="Disordered" evidence="1">
    <location>
        <begin position="126"/>
        <end position="168"/>
    </location>
</feature>
<feature type="region of interest" description="Disordered" evidence="1">
    <location>
        <begin position="69"/>
        <end position="91"/>
    </location>
</feature>
<keyword evidence="3" id="KW-1185">Reference proteome</keyword>
<evidence type="ECO:0000256" key="1">
    <source>
        <dbReference type="SAM" id="MobiDB-lite"/>
    </source>
</evidence>
<accession>A0A9P6JC81</accession>
<evidence type="ECO:0000313" key="3">
    <source>
        <dbReference type="Proteomes" id="UP000749646"/>
    </source>
</evidence>
<feature type="compositionally biased region" description="Polar residues" evidence="1">
    <location>
        <begin position="82"/>
        <end position="91"/>
    </location>
</feature>
<sequence>LISEYRLNSGPVLKDGDFELYNPDTFPPEFRSYLMLLSMVILDTMRPVDDKAFYKEFPEVALKKSKVPSAGGLHISAGPNGRPSQLVATSKAAGSSSSLNADGCSTNMASLKAAAVSVVDVGPTAAAPPKATIRTRSTTLATSAPSSTPSAAPARAKRSRWGSFLFKK</sequence>
<reference evidence="2" key="1">
    <citation type="journal article" date="2020" name="Fungal Divers.">
        <title>Resolving the Mortierellaceae phylogeny through synthesis of multi-gene phylogenetics and phylogenomics.</title>
        <authorList>
            <person name="Vandepol N."/>
            <person name="Liber J."/>
            <person name="Desiro A."/>
            <person name="Na H."/>
            <person name="Kennedy M."/>
            <person name="Barry K."/>
            <person name="Grigoriev I.V."/>
            <person name="Miller A.N."/>
            <person name="O'Donnell K."/>
            <person name="Stajich J.E."/>
            <person name="Bonito G."/>
        </authorList>
    </citation>
    <scope>NUCLEOTIDE SEQUENCE</scope>
    <source>
        <strain evidence="2">MES-2147</strain>
    </source>
</reference>
<gene>
    <name evidence="2" type="ORF">BGZ65_000253</name>
</gene>
<protein>
    <submittedName>
        <fullName evidence="2">Uncharacterized protein</fullName>
    </submittedName>
</protein>
<dbReference type="Proteomes" id="UP000749646">
    <property type="component" value="Unassembled WGS sequence"/>
</dbReference>
<comment type="caution">
    <text evidence="2">The sequence shown here is derived from an EMBL/GenBank/DDBJ whole genome shotgun (WGS) entry which is preliminary data.</text>
</comment>
<feature type="compositionally biased region" description="Basic residues" evidence="1">
    <location>
        <begin position="155"/>
        <end position="168"/>
    </location>
</feature>
<dbReference type="AlphaFoldDB" id="A0A9P6JC81"/>